<dbReference type="Proteomes" id="UP000095038">
    <property type="component" value="Unassembled WGS sequence"/>
</dbReference>
<protein>
    <submittedName>
        <fullName evidence="1">Uncharacterized protein</fullName>
    </submittedName>
</protein>
<gene>
    <name evidence="1" type="ORF">ASCRUDRAFT_78781</name>
</gene>
<keyword evidence="2" id="KW-1185">Reference proteome</keyword>
<reference evidence="2" key="1">
    <citation type="submission" date="2016-05" db="EMBL/GenBank/DDBJ databases">
        <title>Comparative genomics of biotechnologically important yeasts.</title>
        <authorList>
            <consortium name="DOE Joint Genome Institute"/>
            <person name="Riley R."/>
            <person name="Haridas S."/>
            <person name="Wolfe K.H."/>
            <person name="Lopes M.R."/>
            <person name="Hittinger C.T."/>
            <person name="Goker M."/>
            <person name="Salamov A."/>
            <person name="Wisecaver J."/>
            <person name="Long T.M."/>
            <person name="Aerts A.L."/>
            <person name="Barry K."/>
            <person name="Choi C."/>
            <person name="Clum A."/>
            <person name="Coughlan A.Y."/>
            <person name="Deshpande S."/>
            <person name="Douglass A.P."/>
            <person name="Hanson S.J."/>
            <person name="Klenk H.-P."/>
            <person name="Labutti K."/>
            <person name="Lapidus A."/>
            <person name="Lindquist E."/>
            <person name="Lipzen A."/>
            <person name="Meier-Kolthoff J.P."/>
            <person name="Ohm R.A."/>
            <person name="Otillar R.P."/>
            <person name="Pangilinan J."/>
            <person name="Peng Y."/>
            <person name="Rokas A."/>
            <person name="Rosa C.A."/>
            <person name="Scheuner C."/>
            <person name="Sibirny A.A."/>
            <person name="Slot J.C."/>
            <person name="Stielow J.B."/>
            <person name="Sun H."/>
            <person name="Kurtzman C.P."/>
            <person name="Blackwell M."/>
            <person name="Grigoriev I.V."/>
            <person name="Jeffries T.W."/>
        </authorList>
    </citation>
    <scope>NUCLEOTIDE SEQUENCE [LARGE SCALE GENOMIC DNA]</scope>
    <source>
        <strain evidence="2">DSM 1968</strain>
    </source>
</reference>
<dbReference type="RefSeq" id="XP_020050061.1">
    <property type="nucleotide sequence ID" value="XM_020194290.1"/>
</dbReference>
<organism evidence="1 2">
    <name type="scientific">Ascoidea rubescens DSM 1968</name>
    <dbReference type="NCBI Taxonomy" id="1344418"/>
    <lineage>
        <taxon>Eukaryota</taxon>
        <taxon>Fungi</taxon>
        <taxon>Dikarya</taxon>
        <taxon>Ascomycota</taxon>
        <taxon>Saccharomycotina</taxon>
        <taxon>Saccharomycetes</taxon>
        <taxon>Ascoideaceae</taxon>
        <taxon>Ascoidea</taxon>
    </lineage>
</organism>
<dbReference type="EMBL" id="KV454475">
    <property type="protein sequence ID" value="ODV63754.1"/>
    <property type="molecule type" value="Genomic_DNA"/>
</dbReference>
<name>A0A1D2VQ92_9ASCO</name>
<sequence length="57" mass="5963">MIFMKQFVRSSSTIDDSKLLAGNLDADSLNESSIFCCSLVAADVSAAVADVDGSKAF</sequence>
<proteinExistence type="predicted"/>
<accession>A0A1D2VQ92</accession>
<dbReference type="InParanoid" id="A0A1D2VQ92"/>
<evidence type="ECO:0000313" key="1">
    <source>
        <dbReference type="EMBL" id="ODV63754.1"/>
    </source>
</evidence>
<dbReference type="GeneID" id="30967926"/>
<evidence type="ECO:0000313" key="2">
    <source>
        <dbReference type="Proteomes" id="UP000095038"/>
    </source>
</evidence>
<dbReference type="AlphaFoldDB" id="A0A1D2VQ92"/>